<name>A0ACB7RKE5_HYAAI</name>
<evidence type="ECO:0000313" key="1">
    <source>
        <dbReference type="EMBL" id="KAH6921859.1"/>
    </source>
</evidence>
<evidence type="ECO:0000313" key="2">
    <source>
        <dbReference type="Proteomes" id="UP000821845"/>
    </source>
</evidence>
<organism evidence="1 2">
    <name type="scientific">Hyalomma asiaticum</name>
    <name type="common">Tick</name>
    <dbReference type="NCBI Taxonomy" id="266040"/>
    <lineage>
        <taxon>Eukaryota</taxon>
        <taxon>Metazoa</taxon>
        <taxon>Ecdysozoa</taxon>
        <taxon>Arthropoda</taxon>
        <taxon>Chelicerata</taxon>
        <taxon>Arachnida</taxon>
        <taxon>Acari</taxon>
        <taxon>Parasitiformes</taxon>
        <taxon>Ixodida</taxon>
        <taxon>Ixodoidea</taxon>
        <taxon>Ixodidae</taxon>
        <taxon>Hyalomminae</taxon>
        <taxon>Hyalomma</taxon>
    </lineage>
</organism>
<gene>
    <name evidence="1" type="ORF">HPB50_005420</name>
</gene>
<comment type="caution">
    <text evidence="1">The sequence shown here is derived from an EMBL/GenBank/DDBJ whole genome shotgun (WGS) entry which is preliminary data.</text>
</comment>
<dbReference type="EMBL" id="CM023489">
    <property type="protein sequence ID" value="KAH6921859.1"/>
    <property type="molecule type" value="Genomic_DNA"/>
</dbReference>
<proteinExistence type="predicted"/>
<accession>A0ACB7RKE5</accession>
<keyword evidence="2" id="KW-1185">Reference proteome</keyword>
<sequence>MGEDDESSSKRRCLPPRHALYPVDIVYHKNPRNGEPSVYVFAKQVGAHLDPNERRKLVVLEVTGWMPYMFLKVEDDDVQKMERTVREFLKKAHQSLQDAGNINFKHTIDTSSDLKFLDGYGYRPDDAKERFIKVSISDPKVSESGRFPKSHKKDDSIIQITSITTADVLCAQPGIEDFQKCVFVLGSCDFIDDADVRCYDGEKEMLEAFREHVVSTDPDIITGYKVRSFDWPYILDRFKIFQMWAAFHGALTAGSGLTTSTATRK</sequence>
<dbReference type="Proteomes" id="UP000821845">
    <property type="component" value="Chromosome 9"/>
</dbReference>
<reference evidence="1" key="1">
    <citation type="submission" date="2020-05" db="EMBL/GenBank/DDBJ databases">
        <title>Large-scale comparative analyses of tick genomes elucidate their genetic diversity and vector capacities.</title>
        <authorList>
            <person name="Jia N."/>
            <person name="Wang J."/>
            <person name="Shi W."/>
            <person name="Du L."/>
            <person name="Sun Y."/>
            <person name="Zhan W."/>
            <person name="Jiang J."/>
            <person name="Wang Q."/>
            <person name="Zhang B."/>
            <person name="Ji P."/>
            <person name="Sakyi L.B."/>
            <person name="Cui X."/>
            <person name="Yuan T."/>
            <person name="Jiang B."/>
            <person name="Yang W."/>
            <person name="Lam T.T.-Y."/>
            <person name="Chang Q."/>
            <person name="Ding S."/>
            <person name="Wang X."/>
            <person name="Zhu J."/>
            <person name="Ruan X."/>
            <person name="Zhao L."/>
            <person name="Wei J."/>
            <person name="Que T."/>
            <person name="Du C."/>
            <person name="Cheng J."/>
            <person name="Dai P."/>
            <person name="Han X."/>
            <person name="Huang E."/>
            <person name="Gao Y."/>
            <person name="Liu J."/>
            <person name="Shao H."/>
            <person name="Ye R."/>
            <person name="Li L."/>
            <person name="Wei W."/>
            <person name="Wang X."/>
            <person name="Wang C."/>
            <person name="Yang T."/>
            <person name="Huo Q."/>
            <person name="Li W."/>
            <person name="Guo W."/>
            <person name="Chen H."/>
            <person name="Zhou L."/>
            <person name="Ni X."/>
            <person name="Tian J."/>
            <person name="Zhou Y."/>
            <person name="Sheng Y."/>
            <person name="Liu T."/>
            <person name="Pan Y."/>
            <person name="Xia L."/>
            <person name="Li J."/>
            <person name="Zhao F."/>
            <person name="Cao W."/>
        </authorList>
    </citation>
    <scope>NUCLEOTIDE SEQUENCE</scope>
    <source>
        <strain evidence="1">Hyas-2018</strain>
    </source>
</reference>
<protein>
    <submittedName>
        <fullName evidence="1">Uncharacterized protein</fullName>
    </submittedName>
</protein>